<accession>A0AAV7PGN4</accession>
<dbReference type="AlphaFoldDB" id="A0AAV7PGN4"/>
<feature type="compositionally biased region" description="Pro residues" evidence="1">
    <location>
        <begin position="36"/>
        <end position="46"/>
    </location>
</feature>
<proteinExistence type="predicted"/>
<dbReference type="EMBL" id="JANPWB010000011">
    <property type="protein sequence ID" value="KAJ1124903.1"/>
    <property type="molecule type" value="Genomic_DNA"/>
</dbReference>
<protein>
    <submittedName>
        <fullName evidence="2">Uncharacterized protein</fullName>
    </submittedName>
</protein>
<sequence>MSAPRPPGPRSSDSPRLAPVLYRLLPGWPGYALPGAPPGAPCPACPSEPRRAVPAHQLHPAYRPGRDTNKFSGRRASRPHKSSPLHSQHSKAYIPPG</sequence>
<dbReference type="Proteomes" id="UP001066276">
    <property type="component" value="Chromosome 7"/>
</dbReference>
<name>A0AAV7PGN4_PLEWA</name>
<organism evidence="2 3">
    <name type="scientific">Pleurodeles waltl</name>
    <name type="common">Iberian ribbed newt</name>
    <dbReference type="NCBI Taxonomy" id="8319"/>
    <lineage>
        <taxon>Eukaryota</taxon>
        <taxon>Metazoa</taxon>
        <taxon>Chordata</taxon>
        <taxon>Craniata</taxon>
        <taxon>Vertebrata</taxon>
        <taxon>Euteleostomi</taxon>
        <taxon>Amphibia</taxon>
        <taxon>Batrachia</taxon>
        <taxon>Caudata</taxon>
        <taxon>Salamandroidea</taxon>
        <taxon>Salamandridae</taxon>
        <taxon>Pleurodelinae</taxon>
        <taxon>Pleurodeles</taxon>
    </lineage>
</organism>
<feature type="compositionally biased region" description="Basic residues" evidence="1">
    <location>
        <begin position="72"/>
        <end position="83"/>
    </location>
</feature>
<evidence type="ECO:0000313" key="2">
    <source>
        <dbReference type="EMBL" id="KAJ1124903.1"/>
    </source>
</evidence>
<evidence type="ECO:0000313" key="3">
    <source>
        <dbReference type="Proteomes" id="UP001066276"/>
    </source>
</evidence>
<evidence type="ECO:0000256" key="1">
    <source>
        <dbReference type="SAM" id="MobiDB-lite"/>
    </source>
</evidence>
<keyword evidence="3" id="KW-1185">Reference proteome</keyword>
<feature type="region of interest" description="Disordered" evidence="1">
    <location>
        <begin position="36"/>
        <end position="97"/>
    </location>
</feature>
<comment type="caution">
    <text evidence="2">The sequence shown here is derived from an EMBL/GenBank/DDBJ whole genome shotgun (WGS) entry which is preliminary data.</text>
</comment>
<gene>
    <name evidence="2" type="ORF">NDU88_003350</name>
</gene>
<reference evidence="2" key="1">
    <citation type="journal article" date="2022" name="bioRxiv">
        <title>Sequencing and chromosome-scale assembly of the giantPleurodeles waltlgenome.</title>
        <authorList>
            <person name="Brown T."/>
            <person name="Elewa A."/>
            <person name="Iarovenko S."/>
            <person name="Subramanian E."/>
            <person name="Araus A.J."/>
            <person name="Petzold A."/>
            <person name="Susuki M."/>
            <person name="Suzuki K.-i.T."/>
            <person name="Hayashi T."/>
            <person name="Toyoda A."/>
            <person name="Oliveira C."/>
            <person name="Osipova E."/>
            <person name="Leigh N.D."/>
            <person name="Simon A."/>
            <person name="Yun M.H."/>
        </authorList>
    </citation>
    <scope>NUCLEOTIDE SEQUENCE</scope>
    <source>
        <strain evidence="2">20211129_DDA</strain>
        <tissue evidence="2">Liver</tissue>
    </source>
</reference>